<name>A0A8T0U4H8_PANVG</name>
<protein>
    <recommendedName>
        <fullName evidence="4">Transmembrane protein</fullName>
    </recommendedName>
</protein>
<feature type="transmembrane region" description="Helical" evidence="1">
    <location>
        <begin position="99"/>
        <end position="123"/>
    </location>
</feature>
<sequence>MQDLVEHWLPLGVPNYSYKLFVFVVIFWVFWKVRNKMMIEGVFPTQPSELIFKNLSCLQRWRVLLRDADRNRMDAQRTLMDSWLGAFEAVSNAIDEGPWLLLLVLVPVLLFFPFKLCLCLWLVCASWTAGLPSKVPPAGLYRTFISFL</sequence>
<evidence type="ECO:0008006" key="4">
    <source>
        <dbReference type="Google" id="ProtNLM"/>
    </source>
</evidence>
<evidence type="ECO:0000313" key="3">
    <source>
        <dbReference type="Proteomes" id="UP000823388"/>
    </source>
</evidence>
<dbReference type="Proteomes" id="UP000823388">
    <property type="component" value="Chromosome 3N"/>
</dbReference>
<evidence type="ECO:0000256" key="1">
    <source>
        <dbReference type="SAM" id="Phobius"/>
    </source>
</evidence>
<keyword evidence="1" id="KW-0812">Transmembrane</keyword>
<dbReference type="AlphaFoldDB" id="A0A8T0U4H8"/>
<keyword evidence="3" id="KW-1185">Reference proteome</keyword>
<proteinExistence type="predicted"/>
<reference evidence="2" key="1">
    <citation type="submission" date="2020-05" db="EMBL/GenBank/DDBJ databases">
        <title>WGS assembly of Panicum virgatum.</title>
        <authorList>
            <person name="Lovell J.T."/>
            <person name="Jenkins J."/>
            <person name="Shu S."/>
            <person name="Juenger T.E."/>
            <person name="Schmutz J."/>
        </authorList>
    </citation>
    <scope>NUCLEOTIDE SEQUENCE</scope>
    <source>
        <strain evidence="2">AP13</strain>
    </source>
</reference>
<accession>A0A8T0U4H8</accession>
<comment type="caution">
    <text evidence="2">The sequence shown here is derived from an EMBL/GenBank/DDBJ whole genome shotgun (WGS) entry which is preliminary data.</text>
</comment>
<evidence type="ECO:0000313" key="2">
    <source>
        <dbReference type="EMBL" id="KAG2615936.1"/>
    </source>
</evidence>
<organism evidence="2 3">
    <name type="scientific">Panicum virgatum</name>
    <name type="common">Blackwell switchgrass</name>
    <dbReference type="NCBI Taxonomy" id="38727"/>
    <lineage>
        <taxon>Eukaryota</taxon>
        <taxon>Viridiplantae</taxon>
        <taxon>Streptophyta</taxon>
        <taxon>Embryophyta</taxon>
        <taxon>Tracheophyta</taxon>
        <taxon>Spermatophyta</taxon>
        <taxon>Magnoliopsida</taxon>
        <taxon>Liliopsida</taxon>
        <taxon>Poales</taxon>
        <taxon>Poaceae</taxon>
        <taxon>PACMAD clade</taxon>
        <taxon>Panicoideae</taxon>
        <taxon>Panicodae</taxon>
        <taxon>Paniceae</taxon>
        <taxon>Panicinae</taxon>
        <taxon>Panicum</taxon>
        <taxon>Panicum sect. Hiantes</taxon>
    </lineage>
</organism>
<keyword evidence="1" id="KW-0472">Membrane</keyword>
<dbReference type="EMBL" id="CM029042">
    <property type="protein sequence ID" value="KAG2615936.1"/>
    <property type="molecule type" value="Genomic_DNA"/>
</dbReference>
<feature type="transmembrane region" description="Helical" evidence="1">
    <location>
        <begin position="16"/>
        <end position="33"/>
    </location>
</feature>
<keyword evidence="1" id="KW-1133">Transmembrane helix</keyword>
<gene>
    <name evidence="2" type="ORF">PVAP13_3NG062461</name>
</gene>